<dbReference type="Gene3D" id="1.20.120.450">
    <property type="entry name" value="dinb family like domain"/>
    <property type="match status" value="1"/>
</dbReference>
<evidence type="ECO:0008006" key="3">
    <source>
        <dbReference type="Google" id="ProtNLM"/>
    </source>
</evidence>
<dbReference type="AlphaFoldDB" id="A0A6I6GWR5"/>
<protein>
    <recommendedName>
        <fullName evidence="3">DinB family protein</fullName>
    </recommendedName>
</protein>
<accession>A0A6I6GWR5</accession>
<evidence type="ECO:0000313" key="1">
    <source>
        <dbReference type="EMBL" id="QGW29559.1"/>
    </source>
</evidence>
<sequence>MNNSTWLQPLQQQTETMLTQAIAQWQVLPHSVFAQAPQANSWSANECLQHLNSYGDYYLPAIEKALQQRSTPSTHPFKPGWLGGWFTRMMQTNPTGLPAKK</sequence>
<organism evidence="1 2">
    <name type="scientific">Phnomibacter ginsenosidimutans</name>
    <dbReference type="NCBI Taxonomy" id="2676868"/>
    <lineage>
        <taxon>Bacteria</taxon>
        <taxon>Pseudomonadati</taxon>
        <taxon>Bacteroidota</taxon>
        <taxon>Chitinophagia</taxon>
        <taxon>Chitinophagales</taxon>
        <taxon>Chitinophagaceae</taxon>
        <taxon>Phnomibacter</taxon>
    </lineage>
</organism>
<dbReference type="EMBL" id="CP046566">
    <property type="protein sequence ID" value="QGW29559.1"/>
    <property type="molecule type" value="Genomic_DNA"/>
</dbReference>
<dbReference type="RefSeq" id="WP_157479911.1">
    <property type="nucleotide sequence ID" value="NZ_CP046566.1"/>
</dbReference>
<gene>
    <name evidence="1" type="ORF">GLV81_16855</name>
</gene>
<dbReference type="SUPFAM" id="SSF109854">
    <property type="entry name" value="DinB/YfiT-like putative metalloenzymes"/>
    <property type="match status" value="1"/>
</dbReference>
<dbReference type="KEGG" id="fls:GLV81_16855"/>
<dbReference type="InterPro" id="IPR034660">
    <property type="entry name" value="DinB/YfiT-like"/>
</dbReference>
<evidence type="ECO:0000313" key="2">
    <source>
        <dbReference type="Proteomes" id="UP000426027"/>
    </source>
</evidence>
<name>A0A6I6GWR5_9BACT</name>
<keyword evidence="2" id="KW-1185">Reference proteome</keyword>
<reference evidence="1 2" key="1">
    <citation type="submission" date="2019-11" db="EMBL/GenBank/DDBJ databases">
        <authorList>
            <person name="Im W.T."/>
        </authorList>
    </citation>
    <scope>NUCLEOTIDE SEQUENCE [LARGE SCALE GENOMIC DNA]</scope>
    <source>
        <strain evidence="1 2">SB-02</strain>
    </source>
</reference>
<proteinExistence type="predicted"/>
<dbReference type="Proteomes" id="UP000426027">
    <property type="component" value="Chromosome"/>
</dbReference>